<dbReference type="OrthoDB" id="342717at2157"/>
<gene>
    <name evidence="2" type="ORF">EIK79_07230</name>
</gene>
<dbReference type="Pfam" id="PF20587">
    <property type="entry name" value="DUF6789"/>
    <property type="match status" value="1"/>
</dbReference>
<comment type="caution">
    <text evidence="2">The sequence shown here is derived from an EMBL/GenBank/DDBJ whole genome shotgun (WGS) entry which is preliminary data.</text>
</comment>
<organism evidence="2 3">
    <name type="scientific">Halocatena pleomorpha</name>
    <dbReference type="NCBI Taxonomy" id="1785090"/>
    <lineage>
        <taxon>Archaea</taxon>
        <taxon>Methanobacteriati</taxon>
        <taxon>Methanobacteriota</taxon>
        <taxon>Stenosarchaea group</taxon>
        <taxon>Halobacteria</taxon>
        <taxon>Halobacteriales</taxon>
        <taxon>Natronomonadaceae</taxon>
        <taxon>Halocatena</taxon>
    </lineage>
</organism>
<reference evidence="2 3" key="1">
    <citation type="submission" date="2018-11" db="EMBL/GenBank/DDBJ databases">
        <title>Taxonoimc description of Halomarina strain SPP-AMP-1.</title>
        <authorList>
            <person name="Pal Y."/>
            <person name="Srinivasana K."/>
            <person name="Verma A."/>
            <person name="Kumar P."/>
        </authorList>
    </citation>
    <scope>NUCLEOTIDE SEQUENCE [LARGE SCALE GENOMIC DNA]</scope>
    <source>
        <strain evidence="2 3">SPP-AMP-1</strain>
    </source>
</reference>
<dbReference type="InterPro" id="IPR046739">
    <property type="entry name" value="DUF6789"/>
</dbReference>
<keyword evidence="1" id="KW-0812">Transmembrane</keyword>
<sequence>MHKVQRAITAGVASTTVMSMALLIVDVQTRSELSLFDALARFFGMPGRVGRGLLIFFFFGIVVWPLLFALLFPYLPPQHDPAVKGMLLATVLWIGFVLVGTAQIDTSVVLFYLAVTLLTHLAYGFTLGAVYNWTGQPPSPDTTDNRA</sequence>
<keyword evidence="1" id="KW-0472">Membrane</keyword>
<protein>
    <submittedName>
        <fullName evidence="2">Uncharacterized protein</fullName>
    </submittedName>
</protein>
<keyword evidence="1" id="KW-1133">Transmembrane helix</keyword>
<evidence type="ECO:0000256" key="1">
    <source>
        <dbReference type="SAM" id="Phobius"/>
    </source>
</evidence>
<feature type="transmembrane region" description="Helical" evidence="1">
    <location>
        <begin position="110"/>
        <end position="131"/>
    </location>
</feature>
<dbReference type="Proteomes" id="UP000282322">
    <property type="component" value="Unassembled WGS sequence"/>
</dbReference>
<keyword evidence="3" id="KW-1185">Reference proteome</keyword>
<dbReference type="AlphaFoldDB" id="A0A3P3RDB4"/>
<feature type="transmembrane region" description="Helical" evidence="1">
    <location>
        <begin position="87"/>
        <end position="104"/>
    </location>
</feature>
<accession>A0A3P3RDB4</accession>
<feature type="transmembrane region" description="Helical" evidence="1">
    <location>
        <begin position="53"/>
        <end position="75"/>
    </location>
</feature>
<proteinExistence type="predicted"/>
<name>A0A3P3RDB4_9EURY</name>
<dbReference type="EMBL" id="RRCH01000014">
    <property type="protein sequence ID" value="RRJ31497.1"/>
    <property type="molecule type" value="Genomic_DNA"/>
</dbReference>
<dbReference type="RefSeq" id="WP_124954449.1">
    <property type="nucleotide sequence ID" value="NZ_RRCH01000014.1"/>
</dbReference>
<evidence type="ECO:0000313" key="2">
    <source>
        <dbReference type="EMBL" id="RRJ31497.1"/>
    </source>
</evidence>
<evidence type="ECO:0000313" key="3">
    <source>
        <dbReference type="Proteomes" id="UP000282322"/>
    </source>
</evidence>